<evidence type="ECO:0000259" key="9">
    <source>
        <dbReference type="Pfam" id="PF02397"/>
    </source>
</evidence>
<organism evidence="10 11">
    <name type="scientific">Rubrimonas cliftonensis</name>
    <dbReference type="NCBI Taxonomy" id="89524"/>
    <lineage>
        <taxon>Bacteria</taxon>
        <taxon>Pseudomonadati</taxon>
        <taxon>Pseudomonadota</taxon>
        <taxon>Alphaproteobacteria</taxon>
        <taxon>Rhodobacterales</taxon>
        <taxon>Paracoccaceae</taxon>
        <taxon>Rubrimonas</taxon>
    </lineage>
</organism>
<evidence type="ECO:0000256" key="3">
    <source>
        <dbReference type="ARBA" id="ARBA00022679"/>
    </source>
</evidence>
<feature type="transmembrane region" description="Helical" evidence="8">
    <location>
        <begin position="153"/>
        <end position="175"/>
    </location>
</feature>
<dbReference type="Pfam" id="PF02397">
    <property type="entry name" value="Bac_transf"/>
    <property type="match status" value="1"/>
</dbReference>
<keyword evidence="5 8" id="KW-1133">Transmembrane helix</keyword>
<protein>
    <submittedName>
        <fullName evidence="10">Undecaprenyl-phosphate glucose phosphotransferase</fullName>
    </submittedName>
</protein>
<dbReference type="STRING" id="89524.SAMN05444370_101242"/>
<keyword evidence="4 8" id="KW-0812">Transmembrane</keyword>
<dbReference type="GO" id="GO:0016020">
    <property type="term" value="C:membrane"/>
    <property type="evidence" value="ECO:0007669"/>
    <property type="project" value="UniProtKB-SubCell"/>
</dbReference>
<reference evidence="10 11" key="1">
    <citation type="submission" date="2016-10" db="EMBL/GenBank/DDBJ databases">
        <authorList>
            <person name="de Groot N.N."/>
        </authorList>
    </citation>
    <scope>NUCLEOTIDE SEQUENCE [LARGE SCALE GENOMIC DNA]</scope>
    <source>
        <strain evidence="10 11">DSM 15345</strain>
    </source>
</reference>
<keyword evidence="7" id="KW-0270">Exopolysaccharide synthesis</keyword>
<name>A0A1H3VPF9_9RHOB</name>
<feature type="transmembrane region" description="Helical" evidence="8">
    <location>
        <begin position="122"/>
        <end position="141"/>
    </location>
</feature>
<comment type="subcellular location">
    <subcellularLocation>
        <location evidence="1">Membrane</location>
        <topology evidence="1">Multi-pass membrane protein</topology>
    </subcellularLocation>
</comment>
<dbReference type="EMBL" id="FNQM01000001">
    <property type="protein sequence ID" value="SDZ76660.1"/>
    <property type="molecule type" value="Genomic_DNA"/>
</dbReference>
<evidence type="ECO:0000313" key="10">
    <source>
        <dbReference type="EMBL" id="SDZ76660.1"/>
    </source>
</evidence>
<feature type="transmembrane region" description="Helical" evidence="8">
    <location>
        <begin position="52"/>
        <end position="69"/>
    </location>
</feature>
<dbReference type="GO" id="GO:0000271">
    <property type="term" value="P:polysaccharide biosynthetic process"/>
    <property type="evidence" value="ECO:0007669"/>
    <property type="project" value="UniProtKB-KW"/>
</dbReference>
<dbReference type="GO" id="GO:0016780">
    <property type="term" value="F:phosphotransferase activity, for other substituted phosphate groups"/>
    <property type="evidence" value="ECO:0007669"/>
    <property type="project" value="TreeGrafter"/>
</dbReference>
<evidence type="ECO:0000256" key="4">
    <source>
        <dbReference type="ARBA" id="ARBA00022692"/>
    </source>
</evidence>
<dbReference type="Proteomes" id="UP000198703">
    <property type="component" value="Unassembled WGS sequence"/>
</dbReference>
<evidence type="ECO:0000256" key="1">
    <source>
        <dbReference type="ARBA" id="ARBA00004141"/>
    </source>
</evidence>
<dbReference type="NCBIfam" id="TIGR03025">
    <property type="entry name" value="EPS_sugtrans"/>
    <property type="match status" value="1"/>
</dbReference>
<keyword evidence="11" id="KW-1185">Reference proteome</keyword>
<dbReference type="AlphaFoldDB" id="A0A1H3VPF9"/>
<dbReference type="PANTHER" id="PTHR30576">
    <property type="entry name" value="COLANIC BIOSYNTHESIS UDP-GLUCOSE LIPID CARRIER TRANSFERASE"/>
    <property type="match status" value="1"/>
</dbReference>
<dbReference type="Pfam" id="PF13727">
    <property type="entry name" value="CoA_binding_3"/>
    <property type="match status" value="1"/>
</dbReference>
<feature type="transmembrane region" description="Helical" evidence="8">
    <location>
        <begin position="312"/>
        <end position="336"/>
    </location>
</feature>
<feature type="transmembrane region" description="Helical" evidence="8">
    <location>
        <begin position="81"/>
        <end position="101"/>
    </location>
</feature>
<keyword evidence="6 8" id="KW-0472">Membrane</keyword>
<comment type="similarity">
    <text evidence="2">Belongs to the bacterial sugar transferase family.</text>
</comment>
<evidence type="ECO:0000256" key="5">
    <source>
        <dbReference type="ARBA" id="ARBA00022989"/>
    </source>
</evidence>
<proteinExistence type="inferred from homology"/>
<keyword evidence="3 10" id="KW-0808">Transferase</keyword>
<dbReference type="InterPro" id="IPR003362">
    <property type="entry name" value="Bact_transf"/>
</dbReference>
<evidence type="ECO:0000256" key="2">
    <source>
        <dbReference type="ARBA" id="ARBA00006464"/>
    </source>
</evidence>
<gene>
    <name evidence="10" type="ORF">SAMN05444370_101242</name>
</gene>
<evidence type="ECO:0000313" key="11">
    <source>
        <dbReference type="Proteomes" id="UP000198703"/>
    </source>
</evidence>
<evidence type="ECO:0000256" key="7">
    <source>
        <dbReference type="ARBA" id="ARBA00023169"/>
    </source>
</evidence>
<evidence type="ECO:0000256" key="6">
    <source>
        <dbReference type="ARBA" id="ARBA00023136"/>
    </source>
</evidence>
<dbReference type="InterPro" id="IPR017475">
    <property type="entry name" value="EPS_sugar_tfrase"/>
</dbReference>
<dbReference type="RefSeq" id="WP_093247647.1">
    <property type="nucleotide sequence ID" value="NZ_FNQM01000001.1"/>
</dbReference>
<sequence length="505" mass="54329">MAVSDPWSDISIDALRSHSEALADAEIASELSEEAAREAAALRHVSTTPTTIGFLCQIGETALLALALWGGARTWPKEAPLSALTALIAACALALLATMVARALGAYRVGALRRFGAGYGRVMAGFLGAVLCFAALMEAVGPANWARGLADSALVGAGALALARVLISATVDWCVGAGLTERRAVVVGGGPHAERLIRALEASSDNDIRICALFDDRDDERSPPLVAGARKLGGVAELIAFSRIAHVDMLIITLPPSAEARILKLLGRLWVLPVDIRLAAFSDDFSFRRRESGLIALSERKMRGMGALAKRALDVSVAACALVALSPVLALTALAVRLDSPGPAIFRQKRHGYNNREVEVWKFRSMRVEAADPTARRVVTKGDDRVTRVGRFIRKTSIDELPQLVNVLGGSLSLVGPRPHVVNAVSSQAQAFGEIVAGYSARHRTKPGITGWAQIHGLRGEIDQPDALRQRFEHDLYYIENWSIWLDILILLRTPLSLLRTEKAY</sequence>
<feature type="domain" description="Bacterial sugar transferase" evidence="9">
    <location>
        <begin position="310"/>
        <end position="499"/>
    </location>
</feature>
<dbReference type="PANTHER" id="PTHR30576:SF0">
    <property type="entry name" value="UNDECAPRENYL-PHOSPHATE N-ACETYLGALACTOSAMINYL 1-PHOSPHATE TRANSFERASE-RELATED"/>
    <property type="match status" value="1"/>
</dbReference>
<dbReference type="Gene3D" id="3.40.50.720">
    <property type="entry name" value="NAD(P)-binding Rossmann-like Domain"/>
    <property type="match status" value="1"/>
</dbReference>
<accession>A0A1H3VPF9</accession>
<evidence type="ECO:0000256" key="8">
    <source>
        <dbReference type="SAM" id="Phobius"/>
    </source>
</evidence>